<reference evidence="3" key="1">
    <citation type="journal article" date="2008" name="Insect Biochem. Mol. Biol.">
        <title>The genome of a lepidopteran model insect, the silkworm Bombyx mori.</title>
        <authorList>
            <consortium name="International Silkworm Genome Consortium"/>
        </authorList>
    </citation>
    <scope>NUCLEOTIDE SEQUENCE [LARGE SCALE GENOMIC DNA]</scope>
    <source>
        <strain evidence="3">p50T</strain>
    </source>
</reference>
<dbReference type="EnsemblMetazoa" id="XM_021349290.2">
    <property type="protein sequence ID" value="XP_021204965.1"/>
    <property type="gene ID" value="LOC101736278"/>
</dbReference>
<evidence type="ECO:0000256" key="1">
    <source>
        <dbReference type="SAM" id="Phobius"/>
    </source>
</evidence>
<keyword evidence="1" id="KW-0472">Membrane</keyword>
<protein>
    <submittedName>
        <fullName evidence="2">Uncharacterized protein</fullName>
    </submittedName>
</protein>
<sequence>MCLSLNNFCCCISLSTGAKIVSVISTAVSASILVLYGTPAVLQMFSLPPARAIFYGVTAVAALFKTIFGCMLIHGTFRVLLLWILLLAIAVQTQKVVESNEDHDLYFQNVTTLYPVINKTELYNKSNESALQLNRWNKLGAVSWKIDASYAESNLNDKDNTTNWTNSSDIKNNKINLKEIKYHIAQNNNADSKEETFPKHYIGNPPNLINAKDNMMKEVIKEGSDEKFFKDDKGSVKEFRPSQPLGTFFDDDEFVTAPYNGYSSIGNKPDSVFVSSPPDSTGHIIKHSESPEYQAFPYKFESPIYETTKDTWHPDNFEAKPTAVIPFKVPAGGLYKLTDPFQDPVISNEDFGLTVNGDHKEEYHVIKRANPWKNLLRLVKAFIPVGLIIAALTPNVITIENSGPSNQNPNIYRRSEAGIPDVAPISERCRRRLLCELRSDINYVSDSNNFRGIGKQCYKIHCEDAHTVQKMLNWLFSYYRPANGQSRTNYT</sequence>
<dbReference type="KEGG" id="bmor:101736278"/>
<proteinExistence type="predicted"/>
<keyword evidence="3" id="KW-1185">Reference proteome</keyword>
<feature type="transmembrane region" description="Helical" evidence="1">
    <location>
        <begin position="80"/>
        <end position="97"/>
    </location>
</feature>
<dbReference type="RefSeq" id="XP_021204965.1">
    <property type="nucleotide sequence ID" value="XM_021349290.3"/>
</dbReference>
<evidence type="ECO:0000313" key="2">
    <source>
        <dbReference type="EnsemblMetazoa" id="XP_021204965.1"/>
    </source>
</evidence>
<organism evidence="2 3">
    <name type="scientific">Bombyx mori</name>
    <name type="common">Silk moth</name>
    <dbReference type="NCBI Taxonomy" id="7091"/>
    <lineage>
        <taxon>Eukaryota</taxon>
        <taxon>Metazoa</taxon>
        <taxon>Ecdysozoa</taxon>
        <taxon>Arthropoda</taxon>
        <taxon>Hexapoda</taxon>
        <taxon>Insecta</taxon>
        <taxon>Pterygota</taxon>
        <taxon>Neoptera</taxon>
        <taxon>Endopterygota</taxon>
        <taxon>Lepidoptera</taxon>
        <taxon>Glossata</taxon>
        <taxon>Ditrysia</taxon>
        <taxon>Bombycoidea</taxon>
        <taxon>Bombycidae</taxon>
        <taxon>Bombycinae</taxon>
        <taxon>Bombyx</taxon>
    </lineage>
</organism>
<accession>A0A8R2HQV6</accession>
<feature type="transmembrane region" description="Helical" evidence="1">
    <location>
        <begin position="20"/>
        <end position="42"/>
    </location>
</feature>
<dbReference type="AlphaFoldDB" id="A0A8R2HQV6"/>
<evidence type="ECO:0000313" key="3">
    <source>
        <dbReference type="Proteomes" id="UP000005204"/>
    </source>
</evidence>
<dbReference type="GeneID" id="101736278"/>
<feature type="transmembrane region" description="Helical" evidence="1">
    <location>
        <begin position="54"/>
        <end position="74"/>
    </location>
</feature>
<name>A0A8R2HQV6_BOMMO</name>
<keyword evidence="1" id="KW-1133">Transmembrane helix</keyword>
<reference evidence="2" key="2">
    <citation type="submission" date="2022-06" db="UniProtKB">
        <authorList>
            <consortium name="EnsemblMetazoa"/>
        </authorList>
    </citation>
    <scope>IDENTIFICATION</scope>
    <source>
        <strain evidence="2">p50T (Dazao)</strain>
    </source>
</reference>
<dbReference type="Proteomes" id="UP000005204">
    <property type="component" value="Unassembled WGS sequence"/>
</dbReference>
<keyword evidence="1" id="KW-0812">Transmembrane</keyword>